<feature type="transmembrane region" description="Helical" evidence="1">
    <location>
        <begin position="185"/>
        <end position="206"/>
    </location>
</feature>
<feature type="transmembrane region" description="Helical" evidence="1">
    <location>
        <begin position="282"/>
        <end position="303"/>
    </location>
</feature>
<keyword evidence="1" id="KW-1133">Transmembrane helix</keyword>
<keyword evidence="3" id="KW-1185">Reference proteome</keyword>
<dbReference type="EMBL" id="JBHSNO010000001">
    <property type="protein sequence ID" value="MFC5587473.1"/>
    <property type="molecule type" value="Genomic_DNA"/>
</dbReference>
<keyword evidence="1" id="KW-0812">Transmembrane</keyword>
<evidence type="ECO:0008006" key="4">
    <source>
        <dbReference type="Google" id="ProtNLM"/>
    </source>
</evidence>
<dbReference type="Proteomes" id="UP001596109">
    <property type="component" value="Unassembled WGS sequence"/>
</dbReference>
<comment type="caution">
    <text evidence="2">The sequence shown here is derived from an EMBL/GenBank/DDBJ whole genome shotgun (WGS) entry which is preliminary data.</text>
</comment>
<sequence>MRVLWNEIRKIFTWKTLLLLVLVNVVLYFIRIEFYITSFLGGDSVYSYNIAVEMVELYGTHMDEDEFLDFKKIFDEQVKEADLYLQARKEFRDLGIETYEQFRSYNPFNNPNEDLNALHSKVMFEEEVELFWELQERARLIDFHEVKENIPSNVNDKQQRRYEELFADKQYEVYSGIALDNFKEFITNVAIAILFSVVLVISPMILKDRSRQIVALQYTSKKGRNLHKTKILAGIISTFMVITALLVVYFSLYATNNTSMFFEVPINAFIAMGNPTWYNLTFFQYILLCVVAIYVIGFVYGLLAMFFSSIVPNTMTLIGIQIPFVIGLIIFGMNPLLRFIISIGYSQWLAPTIYSGMIVVSAIFIILLWRREKNRDIV</sequence>
<feature type="transmembrane region" description="Helical" evidence="1">
    <location>
        <begin position="315"/>
        <end position="336"/>
    </location>
</feature>
<reference evidence="3" key="1">
    <citation type="journal article" date="2019" name="Int. J. Syst. Evol. Microbiol.">
        <title>The Global Catalogue of Microorganisms (GCM) 10K type strain sequencing project: providing services to taxonomists for standard genome sequencing and annotation.</title>
        <authorList>
            <consortium name="The Broad Institute Genomics Platform"/>
            <consortium name="The Broad Institute Genome Sequencing Center for Infectious Disease"/>
            <person name="Wu L."/>
            <person name="Ma J."/>
        </authorList>
    </citation>
    <scope>NUCLEOTIDE SEQUENCE [LARGE SCALE GENOMIC DNA]</scope>
    <source>
        <strain evidence="3">CGMCC 4.1434</strain>
    </source>
</reference>
<accession>A0ABW0TFU1</accession>
<proteinExistence type="predicted"/>
<evidence type="ECO:0000313" key="3">
    <source>
        <dbReference type="Proteomes" id="UP001596109"/>
    </source>
</evidence>
<name>A0ABW0TFU1_9BACL</name>
<feature type="transmembrane region" description="Helical" evidence="1">
    <location>
        <begin position="231"/>
        <end position="252"/>
    </location>
</feature>
<organism evidence="2 3">
    <name type="scientific">Sporosarcina soli</name>
    <dbReference type="NCBI Taxonomy" id="334736"/>
    <lineage>
        <taxon>Bacteria</taxon>
        <taxon>Bacillati</taxon>
        <taxon>Bacillota</taxon>
        <taxon>Bacilli</taxon>
        <taxon>Bacillales</taxon>
        <taxon>Caryophanaceae</taxon>
        <taxon>Sporosarcina</taxon>
    </lineage>
</organism>
<keyword evidence="1" id="KW-0472">Membrane</keyword>
<gene>
    <name evidence="2" type="ORF">ACFPRA_00940</name>
</gene>
<feature type="transmembrane region" description="Helical" evidence="1">
    <location>
        <begin position="348"/>
        <end position="369"/>
    </location>
</feature>
<protein>
    <recommendedName>
        <fullName evidence="4">ABC-2 family transporter protein</fullName>
    </recommendedName>
</protein>
<evidence type="ECO:0000313" key="2">
    <source>
        <dbReference type="EMBL" id="MFC5587473.1"/>
    </source>
</evidence>
<dbReference type="RefSeq" id="WP_381429515.1">
    <property type="nucleotide sequence ID" value="NZ_JBHSNO010000001.1"/>
</dbReference>
<evidence type="ECO:0000256" key="1">
    <source>
        <dbReference type="SAM" id="Phobius"/>
    </source>
</evidence>
<feature type="transmembrane region" description="Helical" evidence="1">
    <location>
        <begin position="12"/>
        <end position="30"/>
    </location>
</feature>